<dbReference type="Proteomes" id="UP000646244">
    <property type="component" value="Unassembled WGS sequence"/>
</dbReference>
<protein>
    <recommendedName>
        <fullName evidence="1">Condensation domain-containing protein</fullName>
    </recommendedName>
</protein>
<dbReference type="AlphaFoldDB" id="A0A918WF86"/>
<gene>
    <name evidence="2" type="ORF">GCM10010507_13130</name>
</gene>
<organism evidence="2 3">
    <name type="scientific">Streptomyces cinnamoneus</name>
    <name type="common">Streptoverticillium cinnamoneum</name>
    <dbReference type="NCBI Taxonomy" id="53446"/>
    <lineage>
        <taxon>Bacteria</taxon>
        <taxon>Bacillati</taxon>
        <taxon>Actinomycetota</taxon>
        <taxon>Actinomycetes</taxon>
        <taxon>Kitasatosporales</taxon>
        <taxon>Streptomycetaceae</taxon>
        <taxon>Streptomyces</taxon>
        <taxon>Streptomyces cinnamoneus group</taxon>
    </lineage>
</organism>
<dbReference type="Gene3D" id="3.30.559.10">
    <property type="entry name" value="Chloramphenicol acetyltransferase-like domain"/>
    <property type="match status" value="1"/>
</dbReference>
<reference evidence="2" key="1">
    <citation type="journal article" date="2014" name="Int. J. Syst. Evol. Microbiol.">
        <title>Complete genome sequence of Corynebacterium casei LMG S-19264T (=DSM 44701T), isolated from a smear-ripened cheese.</title>
        <authorList>
            <consortium name="US DOE Joint Genome Institute (JGI-PGF)"/>
            <person name="Walter F."/>
            <person name="Albersmeier A."/>
            <person name="Kalinowski J."/>
            <person name="Ruckert C."/>
        </authorList>
    </citation>
    <scope>NUCLEOTIDE SEQUENCE</scope>
    <source>
        <strain evidence="2">JCM 4633</strain>
    </source>
</reference>
<dbReference type="InterPro" id="IPR023213">
    <property type="entry name" value="CAT-like_dom_sf"/>
</dbReference>
<accession>A0A918WF86</accession>
<dbReference type="GO" id="GO:0003824">
    <property type="term" value="F:catalytic activity"/>
    <property type="evidence" value="ECO:0007669"/>
    <property type="project" value="InterPro"/>
</dbReference>
<evidence type="ECO:0000313" key="3">
    <source>
        <dbReference type="Proteomes" id="UP000646244"/>
    </source>
</evidence>
<evidence type="ECO:0000313" key="2">
    <source>
        <dbReference type="EMBL" id="GHC40329.1"/>
    </source>
</evidence>
<dbReference type="InterPro" id="IPR001242">
    <property type="entry name" value="Condensation_dom"/>
</dbReference>
<dbReference type="SUPFAM" id="SSF52777">
    <property type="entry name" value="CoA-dependent acyltransferases"/>
    <property type="match status" value="2"/>
</dbReference>
<dbReference type="EMBL" id="BMVB01000003">
    <property type="protein sequence ID" value="GHC40329.1"/>
    <property type="molecule type" value="Genomic_DNA"/>
</dbReference>
<evidence type="ECO:0000259" key="1">
    <source>
        <dbReference type="Pfam" id="PF00668"/>
    </source>
</evidence>
<sequence>MEFTDMAGLSVRPGTLTVWRPVAVDEHPASWRADARPASHAQEAHVTQWPAAPRPSPSWIATAFELPGPLSTEALETALLLWIDRHESLRSHLVPDGTGLRRTTLAPGAAAVRGSVVGTYLSGDALAHRIEELFDREAVPPGWPSYLFATVTHPEATTLYLGCDHSNVDGYSMALAAYEIRRLYEAALHGMRLELAEVGSFPDFAARERQAAELVGGDHETVVRWRAFMEATGGRMPDFPAPVEADEAGSAPQHNGLEWLLDADEAAAFGALCRRAGGSFCAGLLACLAMAADVQGEVARRRGSFSTLMPFHTRNQAQWTWSVGWYVGLAPLRFAARAEDGFAALTGRAMAALQEARPMAEVPVARVTELLGAPVEPRFVVSYMDFRHVPGARQWTDWKAAMVRSHRIHPHEVYLWINRTHEGAYVSFRHPRTEQAEKAVLRYVEDVRRTMADVLGGQEAAA</sequence>
<dbReference type="GO" id="GO:0008610">
    <property type="term" value="P:lipid biosynthetic process"/>
    <property type="evidence" value="ECO:0007669"/>
    <property type="project" value="UniProtKB-ARBA"/>
</dbReference>
<reference evidence="2" key="2">
    <citation type="submission" date="2020-09" db="EMBL/GenBank/DDBJ databases">
        <authorList>
            <person name="Sun Q."/>
            <person name="Ohkuma M."/>
        </authorList>
    </citation>
    <scope>NUCLEOTIDE SEQUENCE</scope>
    <source>
        <strain evidence="2">JCM 4633</strain>
    </source>
</reference>
<name>A0A918WF86_STRCJ</name>
<proteinExistence type="predicted"/>
<dbReference type="Gene3D" id="3.30.559.30">
    <property type="entry name" value="Nonribosomal peptide synthetase, condensation domain"/>
    <property type="match status" value="1"/>
</dbReference>
<comment type="caution">
    <text evidence="2">The sequence shown here is derived from an EMBL/GenBank/DDBJ whole genome shotgun (WGS) entry which is preliminary data.</text>
</comment>
<feature type="domain" description="Condensation" evidence="1">
    <location>
        <begin position="37"/>
        <end position="454"/>
    </location>
</feature>
<dbReference type="Pfam" id="PF00668">
    <property type="entry name" value="Condensation"/>
    <property type="match status" value="1"/>
</dbReference>